<proteinExistence type="predicted"/>
<protein>
    <submittedName>
        <fullName evidence="3">Striated muscle preferentially expressed protein kinase</fullName>
    </submittedName>
</protein>
<feature type="region of interest" description="Disordered" evidence="1">
    <location>
        <begin position="215"/>
        <end position="259"/>
    </location>
</feature>
<name>A0A8E0RPQ8_9TREM</name>
<dbReference type="InterPro" id="IPR011009">
    <property type="entry name" value="Kinase-like_dom_sf"/>
</dbReference>
<dbReference type="SUPFAM" id="SSF56112">
    <property type="entry name" value="Protein kinase-like (PK-like)"/>
    <property type="match status" value="1"/>
</dbReference>
<feature type="compositionally biased region" description="Basic and acidic residues" evidence="1">
    <location>
        <begin position="218"/>
        <end position="231"/>
    </location>
</feature>
<comment type="caution">
    <text evidence="3">The sequence shown here is derived from an EMBL/GenBank/DDBJ whole genome shotgun (WGS) entry which is preliminary data.</text>
</comment>
<dbReference type="AlphaFoldDB" id="A0A8E0RPQ8"/>
<feature type="compositionally biased region" description="Basic and acidic residues" evidence="1">
    <location>
        <begin position="336"/>
        <end position="355"/>
    </location>
</feature>
<reference evidence="3" key="1">
    <citation type="submission" date="2019-05" db="EMBL/GenBank/DDBJ databases">
        <title>Annotation for the trematode Fasciolopsis buski.</title>
        <authorList>
            <person name="Choi Y.-J."/>
        </authorList>
    </citation>
    <scope>NUCLEOTIDE SEQUENCE</scope>
    <source>
        <strain evidence="3">HT</strain>
        <tissue evidence="3">Whole worm</tissue>
    </source>
</reference>
<accession>A0A8E0RPQ8</accession>
<dbReference type="EMBL" id="LUCM01011216">
    <property type="protein sequence ID" value="KAA0184273.1"/>
    <property type="molecule type" value="Genomic_DNA"/>
</dbReference>
<keyword evidence="4" id="KW-1185">Reference proteome</keyword>
<evidence type="ECO:0000259" key="2">
    <source>
        <dbReference type="PROSITE" id="PS50011"/>
    </source>
</evidence>
<organism evidence="3 4">
    <name type="scientific">Fasciolopsis buskii</name>
    <dbReference type="NCBI Taxonomy" id="27845"/>
    <lineage>
        <taxon>Eukaryota</taxon>
        <taxon>Metazoa</taxon>
        <taxon>Spiralia</taxon>
        <taxon>Lophotrochozoa</taxon>
        <taxon>Platyhelminthes</taxon>
        <taxon>Trematoda</taxon>
        <taxon>Digenea</taxon>
        <taxon>Plagiorchiida</taxon>
        <taxon>Echinostomata</taxon>
        <taxon>Echinostomatoidea</taxon>
        <taxon>Fasciolidae</taxon>
        <taxon>Fasciolopsis</taxon>
    </lineage>
</organism>
<dbReference type="GO" id="GO:0004672">
    <property type="term" value="F:protein kinase activity"/>
    <property type="evidence" value="ECO:0007669"/>
    <property type="project" value="InterPro"/>
</dbReference>
<keyword evidence="3" id="KW-0808">Transferase</keyword>
<feature type="region of interest" description="Disordered" evidence="1">
    <location>
        <begin position="334"/>
        <end position="355"/>
    </location>
</feature>
<dbReference type="PROSITE" id="PS50011">
    <property type="entry name" value="PROTEIN_KINASE_DOM"/>
    <property type="match status" value="1"/>
</dbReference>
<dbReference type="GO" id="GO:0005524">
    <property type="term" value="F:ATP binding"/>
    <property type="evidence" value="ECO:0007669"/>
    <property type="project" value="InterPro"/>
</dbReference>
<evidence type="ECO:0000256" key="1">
    <source>
        <dbReference type="SAM" id="MobiDB-lite"/>
    </source>
</evidence>
<keyword evidence="3" id="KW-0418">Kinase</keyword>
<dbReference type="Proteomes" id="UP000728185">
    <property type="component" value="Unassembled WGS sequence"/>
</dbReference>
<evidence type="ECO:0000313" key="4">
    <source>
        <dbReference type="Proteomes" id="UP000728185"/>
    </source>
</evidence>
<dbReference type="OrthoDB" id="6284392at2759"/>
<dbReference type="InterPro" id="IPR000719">
    <property type="entry name" value="Prot_kinase_dom"/>
</dbReference>
<dbReference type="Gene3D" id="1.10.510.10">
    <property type="entry name" value="Transferase(Phosphotransferase) domain 1"/>
    <property type="match status" value="1"/>
</dbReference>
<evidence type="ECO:0000313" key="3">
    <source>
        <dbReference type="EMBL" id="KAA0184273.1"/>
    </source>
</evidence>
<sequence length="355" mass="39557">MLTEQTGSERDEICLPARLLLHQTSITTENPEQERIARQQAILLTGLNTSSGGTEAAVDDFFCGMEPSLIFTSYRKLLPCGWSLGWLANDAAKPTMGITVSHWIPGGQLLDVLYSRTEYSEFTIMHCAQQLILALRWLRVKFFGRPHGSIHPDHILVARRTSALPDVVLSGLGSPPIDEDFTAPEVRLGESVSNASDLWSLGAVVYLLMTGQCPQKTTKRDSQTPKVDDPTKPPPGPRSRSKRRGESSGSSKDITVSSSIPPDEVTLTIEFRRLNAFTKPAKKFVYNTVRETPSKRGCLDFWLSSKWFDLRAENVQTMTKTPIPSTQLAIYRSRLRSRESGTSTERHDTSQVHLN</sequence>
<gene>
    <name evidence="3" type="ORF">FBUS_01546</name>
</gene>
<feature type="domain" description="Protein kinase" evidence="2">
    <location>
        <begin position="1"/>
        <end position="308"/>
    </location>
</feature>